<accession>A0A9X3MTH8</accession>
<dbReference type="GO" id="GO:0046983">
    <property type="term" value="F:protein dimerization activity"/>
    <property type="evidence" value="ECO:0007669"/>
    <property type="project" value="InterPro"/>
</dbReference>
<dbReference type="GO" id="GO:0000155">
    <property type="term" value="F:phosphorelay sensor kinase activity"/>
    <property type="evidence" value="ECO:0007669"/>
    <property type="project" value="InterPro"/>
</dbReference>
<evidence type="ECO:0000259" key="11">
    <source>
        <dbReference type="Pfam" id="PF02518"/>
    </source>
</evidence>
<dbReference type="Proteomes" id="UP001149140">
    <property type="component" value="Unassembled WGS sequence"/>
</dbReference>
<keyword evidence="6 13" id="KW-0418">Kinase</keyword>
<protein>
    <recommendedName>
        <fullName evidence="2">histidine kinase</fullName>
        <ecNumber evidence="2">2.7.13.3</ecNumber>
    </recommendedName>
</protein>
<dbReference type="PROSITE" id="PS51257">
    <property type="entry name" value="PROKAR_LIPOPROTEIN"/>
    <property type="match status" value="1"/>
</dbReference>
<dbReference type="PANTHER" id="PTHR24421">
    <property type="entry name" value="NITRATE/NITRITE SENSOR PROTEIN NARX-RELATED"/>
    <property type="match status" value="1"/>
</dbReference>
<dbReference type="AlphaFoldDB" id="A0A9X3MTH8"/>
<evidence type="ECO:0000256" key="8">
    <source>
        <dbReference type="ARBA" id="ARBA00023012"/>
    </source>
</evidence>
<keyword evidence="14" id="KW-1185">Reference proteome</keyword>
<dbReference type="SUPFAM" id="SSF55874">
    <property type="entry name" value="ATPase domain of HSP90 chaperone/DNA topoisomerase II/histidine kinase"/>
    <property type="match status" value="1"/>
</dbReference>
<gene>
    <name evidence="13" type="ORF">OM076_17800</name>
</gene>
<evidence type="ECO:0000256" key="1">
    <source>
        <dbReference type="ARBA" id="ARBA00000085"/>
    </source>
</evidence>
<dbReference type="CDD" id="cd16917">
    <property type="entry name" value="HATPase_UhpB-NarQ-NarX-like"/>
    <property type="match status" value="1"/>
</dbReference>
<feature type="transmembrane region" description="Helical" evidence="9">
    <location>
        <begin position="125"/>
        <end position="141"/>
    </location>
</feature>
<dbReference type="EMBL" id="JAPDOD010000016">
    <property type="protein sequence ID" value="MDA0162132.1"/>
    <property type="molecule type" value="Genomic_DNA"/>
</dbReference>
<keyword evidence="5" id="KW-0547">Nucleotide-binding</keyword>
<feature type="transmembrane region" description="Helical" evidence="9">
    <location>
        <begin position="201"/>
        <end position="219"/>
    </location>
</feature>
<dbReference type="InterPro" id="IPR003594">
    <property type="entry name" value="HATPase_dom"/>
</dbReference>
<keyword evidence="9" id="KW-0472">Membrane</keyword>
<dbReference type="InterPro" id="IPR050482">
    <property type="entry name" value="Sensor_HK_TwoCompSys"/>
</dbReference>
<keyword evidence="7" id="KW-0067">ATP-binding</keyword>
<evidence type="ECO:0000256" key="5">
    <source>
        <dbReference type="ARBA" id="ARBA00022741"/>
    </source>
</evidence>
<feature type="transmembrane region" description="Helical" evidence="9">
    <location>
        <begin position="70"/>
        <end position="88"/>
    </location>
</feature>
<feature type="transmembrane region" description="Helical" evidence="9">
    <location>
        <begin position="40"/>
        <end position="58"/>
    </location>
</feature>
<evidence type="ECO:0000256" key="9">
    <source>
        <dbReference type="SAM" id="Phobius"/>
    </source>
</evidence>
<sequence>MPRPMTPARTLAVALAAVACGVASALVALASDRVDSNLAWAIAGPLVGWSAVGTGLYAWSRRPENGTGRLMVLLGFAWFNSTLVNADSEFLHDYARVTAGLWGAVFLHLGIAFPEGRLRPRADTAIVVAGYVIFPLAFLPGRAVGGVLYSILFVVVAVRSARYWRAADPFERIQLTPVYTFALLTFALVTVAQTAGSESAWWGAFVTTGLMPFAFIVGLTRSRISHLDAELHERMEELRASRSRVVAAGDAARRKLERDLHDGAQSRLVALALTLRMARNRAGDDGELAILLDQAQDELKTSLAELRELARGIHPAVLTERGLEAAVQTLVQRAPVPVTVEAACAGRLPEPVESAAYFVVSEGLANVAKYARATHASVAVWRDDDRVTIEVADDGVGGADTANGSGLRGLADRVAALDGTLTLESPAGRGTQLRAEIPVA</sequence>
<feature type="domain" description="Histidine kinase/HSP90-like ATPase" evidence="11">
    <location>
        <begin position="355"/>
        <end position="439"/>
    </location>
</feature>
<keyword evidence="8" id="KW-0902">Two-component regulatory system</keyword>
<keyword evidence="4" id="KW-0808">Transferase</keyword>
<proteinExistence type="predicted"/>
<evidence type="ECO:0000256" key="3">
    <source>
        <dbReference type="ARBA" id="ARBA00022553"/>
    </source>
</evidence>
<feature type="transmembrane region" description="Helical" evidence="9">
    <location>
        <begin position="176"/>
        <end position="195"/>
    </location>
</feature>
<evidence type="ECO:0000259" key="12">
    <source>
        <dbReference type="Pfam" id="PF07730"/>
    </source>
</evidence>
<feature type="chain" id="PRO_5040893033" description="histidine kinase" evidence="10">
    <location>
        <begin position="31"/>
        <end position="440"/>
    </location>
</feature>
<dbReference type="Gene3D" id="3.30.565.10">
    <property type="entry name" value="Histidine kinase-like ATPase, C-terminal domain"/>
    <property type="match status" value="1"/>
</dbReference>
<feature type="signal peptide" evidence="10">
    <location>
        <begin position="1"/>
        <end position="30"/>
    </location>
</feature>
<evidence type="ECO:0000256" key="6">
    <source>
        <dbReference type="ARBA" id="ARBA00022777"/>
    </source>
</evidence>
<organism evidence="13 14">
    <name type="scientific">Solirubrobacter ginsenosidimutans</name>
    <dbReference type="NCBI Taxonomy" id="490573"/>
    <lineage>
        <taxon>Bacteria</taxon>
        <taxon>Bacillati</taxon>
        <taxon>Actinomycetota</taxon>
        <taxon>Thermoleophilia</taxon>
        <taxon>Solirubrobacterales</taxon>
        <taxon>Solirubrobacteraceae</taxon>
        <taxon>Solirubrobacter</taxon>
    </lineage>
</organism>
<dbReference type="InterPro" id="IPR011712">
    <property type="entry name" value="Sig_transdc_His_kin_sub3_dim/P"/>
</dbReference>
<keyword evidence="9" id="KW-1133">Transmembrane helix</keyword>
<comment type="catalytic activity">
    <reaction evidence="1">
        <text>ATP + protein L-histidine = ADP + protein N-phospho-L-histidine.</text>
        <dbReference type="EC" id="2.7.13.3"/>
    </reaction>
</comment>
<evidence type="ECO:0000256" key="10">
    <source>
        <dbReference type="SAM" id="SignalP"/>
    </source>
</evidence>
<dbReference type="InterPro" id="IPR036890">
    <property type="entry name" value="HATPase_C_sf"/>
</dbReference>
<evidence type="ECO:0000313" key="14">
    <source>
        <dbReference type="Proteomes" id="UP001149140"/>
    </source>
</evidence>
<keyword evidence="10" id="KW-0732">Signal</keyword>
<feature type="domain" description="Signal transduction histidine kinase subgroup 3 dimerisation and phosphoacceptor" evidence="12">
    <location>
        <begin position="253"/>
        <end position="318"/>
    </location>
</feature>
<keyword evidence="3" id="KW-0597">Phosphoprotein</keyword>
<dbReference type="GO" id="GO:0005524">
    <property type="term" value="F:ATP binding"/>
    <property type="evidence" value="ECO:0007669"/>
    <property type="project" value="UniProtKB-KW"/>
</dbReference>
<evidence type="ECO:0000313" key="13">
    <source>
        <dbReference type="EMBL" id="MDA0162132.1"/>
    </source>
</evidence>
<dbReference type="Pfam" id="PF02518">
    <property type="entry name" value="HATPase_c"/>
    <property type="match status" value="1"/>
</dbReference>
<reference evidence="13" key="1">
    <citation type="submission" date="2022-10" db="EMBL/GenBank/DDBJ databases">
        <title>The WGS of Solirubrobacter ginsenosidimutans DSM 21036.</title>
        <authorList>
            <person name="Jiang Z."/>
        </authorList>
    </citation>
    <scope>NUCLEOTIDE SEQUENCE</scope>
    <source>
        <strain evidence="13">DSM 21036</strain>
    </source>
</reference>
<feature type="transmembrane region" description="Helical" evidence="9">
    <location>
        <begin position="94"/>
        <end position="113"/>
    </location>
</feature>
<comment type="caution">
    <text evidence="13">The sequence shown here is derived from an EMBL/GenBank/DDBJ whole genome shotgun (WGS) entry which is preliminary data.</text>
</comment>
<dbReference type="PANTHER" id="PTHR24421:SF10">
    <property type="entry name" value="NITRATE_NITRITE SENSOR PROTEIN NARQ"/>
    <property type="match status" value="1"/>
</dbReference>
<dbReference type="EC" id="2.7.13.3" evidence="2"/>
<dbReference type="GO" id="GO:0016020">
    <property type="term" value="C:membrane"/>
    <property type="evidence" value="ECO:0007669"/>
    <property type="project" value="InterPro"/>
</dbReference>
<dbReference type="Gene3D" id="1.20.5.1930">
    <property type="match status" value="1"/>
</dbReference>
<dbReference type="Pfam" id="PF07730">
    <property type="entry name" value="HisKA_3"/>
    <property type="match status" value="1"/>
</dbReference>
<evidence type="ECO:0000256" key="4">
    <source>
        <dbReference type="ARBA" id="ARBA00022679"/>
    </source>
</evidence>
<keyword evidence="9" id="KW-0812">Transmembrane</keyword>
<evidence type="ECO:0000256" key="2">
    <source>
        <dbReference type="ARBA" id="ARBA00012438"/>
    </source>
</evidence>
<name>A0A9X3MTH8_9ACTN</name>
<evidence type="ECO:0000256" key="7">
    <source>
        <dbReference type="ARBA" id="ARBA00022840"/>
    </source>
</evidence>